<dbReference type="OrthoDB" id="6043394at2"/>
<feature type="domain" description="GST C-terminal" evidence="1">
    <location>
        <begin position="93"/>
        <end position="237"/>
    </location>
</feature>
<evidence type="ECO:0000259" key="1">
    <source>
        <dbReference type="PROSITE" id="PS50405"/>
    </source>
</evidence>
<dbReference type="InterPro" id="IPR050213">
    <property type="entry name" value="GST_superfamily"/>
</dbReference>
<dbReference type="InterPro" id="IPR004046">
    <property type="entry name" value="GST_C"/>
</dbReference>
<dbReference type="STRING" id="1033802.SSPSH_002679"/>
<dbReference type="InterPro" id="IPR036282">
    <property type="entry name" value="Glutathione-S-Trfase_C_sf"/>
</dbReference>
<dbReference type="RefSeq" id="WP_006912142.1">
    <property type="nucleotide sequence ID" value="NZ_AFNV02000019.1"/>
</dbReference>
<dbReference type="GO" id="GO:0006749">
    <property type="term" value="P:glutathione metabolic process"/>
    <property type="evidence" value="ECO:0007669"/>
    <property type="project" value="TreeGrafter"/>
</dbReference>
<reference evidence="2 3" key="1">
    <citation type="journal article" date="2011" name="J. Bacteriol.">
        <title>Genome sequence of Salinisphaera shabanensis, a gammaproteobacterium from the harsh, variable environment of the brine-seawater interface of the Shaban Deep in the Red Sea.</title>
        <authorList>
            <person name="Antunes A."/>
            <person name="Alam I."/>
            <person name="Bajic V.B."/>
            <person name="Stingl U."/>
        </authorList>
    </citation>
    <scope>NUCLEOTIDE SEQUENCE [LARGE SCALE GENOMIC DNA]</scope>
    <source>
        <strain evidence="2 3">E1L3A</strain>
    </source>
</reference>
<dbReference type="SUPFAM" id="SSF47616">
    <property type="entry name" value="GST C-terminal domain-like"/>
    <property type="match status" value="1"/>
</dbReference>
<dbReference type="Pfam" id="PF14497">
    <property type="entry name" value="GST_C_3"/>
    <property type="match status" value="1"/>
</dbReference>
<comment type="caution">
    <text evidence="2">The sequence shown here is derived from an EMBL/GenBank/DDBJ whole genome shotgun (WGS) entry which is preliminary data.</text>
</comment>
<dbReference type="SUPFAM" id="SSF52833">
    <property type="entry name" value="Thioredoxin-like"/>
    <property type="match status" value="1"/>
</dbReference>
<dbReference type="CDD" id="cd03192">
    <property type="entry name" value="GST_C_Sigma_like"/>
    <property type="match status" value="1"/>
</dbReference>
<dbReference type="PANTHER" id="PTHR11571:SF263">
    <property type="entry name" value="GLUTATHIONE S-TRANSFERASE"/>
    <property type="match status" value="1"/>
</dbReference>
<dbReference type="AlphaFoldDB" id="F7Q3R0"/>
<keyword evidence="2" id="KW-0808">Transferase</keyword>
<dbReference type="PROSITE" id="PS50405">
    <property type="entry name" value="GST_CTER"/>
    <property type="match status" value="1"/>
</dbReference>
<accession>F7Q3R0</accession>
<dbReference type="Gene3D" id="3.40.30.10">
    <property type="entry name" value="Glutaredoxin"/>
    <property type="match status" value="1"/>
</dbReference>
<evidence type="ECO:0000313" key="3">
    <source>
        <dbReference type="Proteomes" id="UP000006242"/>
    </source>
</evidence>
<sequence length="241" mass="27501">MRYELYYWPGIPGRGEFVRLALEDADADYIDIAYDTENGLDRVNRGLDFDHNSAAPFAPPYLRAGDIEVSHVANILQFLGPRLRLAPTDEAPQLWWHGLQLTLTDFVAEIHDTHHPLGPGLYYEDQKREATRRSAVFLEQRLPKFLNYFEQVLAHNPTGDEWLVGDACTTADLSLFHVVRGLRYAFPAAMTQHKHAMARIAALTERVAARPGIARYLDSARRIAFNEDGIFRHYPELDVAR</sequence>
<protein>
    <submittedName>
        <fullName evidence="2">Glutathione S-transferase protein</fullName>
        <ecNumber evidence="2">2.5.1.18</ecNumber>
    </submittedName>
</protein>
<dbReference type="InterPro" id="IPR036249">
    <property type="entry name" value="Thioredoxin-like_sf"/>
</dbReference>
<dbReference type="EC" id="2.5.1.18" evidence="2"/>
<dbReference type="Proteomes" id="UP000006242">
    <property type="component" value="Unassembled WGS sequence"/>
</dbReference>
<keyword evidence="3" id="KW-1185">Reference proteome</keyword>
<proteinExistence type="predicted"/>
<gene>
    <name evidence="2" type="ORF">SSPSH_002679</name>
</gene>
<organism evidence="2 3">
    <name type="scientific">Salinisphaera shabanensis E1L3A</name>
    <dbReference type="NCBI Taxonomy" id="1033802"/>
    <lineage>
        <taxon>Bacteria</taxon>
        <taxon>Pseudomonadati</taxon>
        <taxon>Pseudomonadota</taxon>
        <taxon>Gammaproteobacteria</taxon>
        <taxon>Salinisphaerales</taxon>
        <taxon>Salinisphaeraceae</taxon>
        <taxon>Salinisphaera</taxon>
    </lineage>
</organism>
<dbReference type="eggNOG" id="COG0625">
    <property type="taxonomic scope" value="Bacteria"/>
</dbReference>
<name>F7Q3R0_9GAMM</name>
<dbReference type="EMBL" id="AFNV02000019">
    <property type="protein sequence ID" value="ERJ18398.1"/>
    <property type="molecule type" value="Genomic_DNA"/>
</dbReference>
<dbReference type="GO" id="GO:0004364">
    <property type="term" value="F:glutathione transferase activity"/>
    <property type="evidence" value="ECO:0007669"/>
    <property type="project" value="UniProtKB-EC"/>
</dbReference>
<evidence type="ECO:0000313" key="2">
    <source>
        <dbReference type="EMBL" id="ERJ18398.1"/>
    </source>
</evidence>
<dbReference type="PANTHER" id="PTHR11571">
    <property type="entry name" value="GLUTATHIONE S-TRANSFERASE"/>
    <property type="match status" value="1"/>
</dbReference>
<dbReference type="Gene3D" id="1.20.1050.10">
    <property type="match status" value="1"/>
</dbReference>
<dbReference type="InterPro" id="IPR010987">
    <property type="entry name" value="Glutathione-S-Trfase_C-like"/>
</dbReference>
<reference evidence="2 3" key="2">
    <citation type="journal article" date="2013" name="PLoS ONE">
        <title>INDIGO - INtegrated Data Warehouse of MIcrobial GenOmes with Examples from the Red Sea Extremophiles.</title>
        <authorList>
            <person name="Alam I."/>
            <person name="Antunes A."/>
            <person name="Kamau A.A."/>
            <person name="Ba Alawi W."/>
            <person name="Kalkatawi M."/>
            <person name="Stingl U."/>
            <person name="Bajic V.B."/>
        </authorList>
    </citation>
    <scope>NUCLEOTIDE SEQUENCE [LARGE SCALE GENOMIC DNA]</scope>
    <source>
        <strain evidence="2 3">E1L3A</strain>
    </source>
</reference>